<evidence type="ECO:0000256" key="3">
    <source>
        <dbReference type="ARBA" id="ARBA00022737"/>
    </source>
</evidence>
<evidence type="ECO:0000256" key="1">
    <source>
        <dbReference type="ARBA" id="ARBA00004370"/>
    </source>
</evidence>
<dbReference type="Proteomes" id="UP000593567">
    <property type="component" value="Unassembled WGS sequence"/>
</dbReference>
<keyword evidence="5 7" id="KW-0472">Membrane</keyword>
<feature type="region of interest" description="Disordered" evidence="6">
    <location>
        <begin position="13"/>
        <end position="38"/>
    </location>
</feature>
<evidence type="ECO:0000313" key="9">
    <source>
        <dbReference type="EMBL" id="KAF6029910.1"/>
    </source>
</evidence>
<organism evidence="9 10">
    <name type="scientific">Bugula neritina</name>
    <name type="common">Brown bryozoan</name>
    <name type="synonym">Sertularia neritina</name>
    <dbReference type="NCBI Taxonomy" id="10212"/>
    <lineage>
        <taxon>Eukaryota</taxon>
        <taxon>Metazoa</taxon>
        <taxon>Spiralia</taxon>
        <taxon>Lophotrochozoa</taxon>
        <taxon>Bryozoa</taxon>
        <taxon>Gymnolaemata</taxon>
        <taxon>Cheilostomatida</taxon>
        <taxon>Flustrina</taxon>
        <taxon>Buguloidea</taxon>
        <taxon>Bugulidae</taxon>
        <taxon>Bugula</taxon>
    </lineage>
</organism>
<feature type="transmembrane region" description="Helical" evidence="7">
    <location>
        <begin position="64"/>
        <end position="83"/>
    </location>
</feature>
<gene>
    <name evidence="9" type="ORF">EB796_011780</name>
</gene>
<dbReference type="OrthoDB" id="10059618at2759"/>
<accession>A0A7J7JU50</accession>
<evidence type="ECO:0000256" key="5">
    <source>
        <dbReference type="ARBA" id="ARBA00023136"/>
    </source>
</evidence>
<keyword evidence="3" id="KW-0677">Repeat</keyword>
<sequence length="96" mass="11014">MMAGKVEAEIELLTAEEAEQRPVGEGRNSPEPLDKPNRPDTSFIWFLNPLKSMNYLFCKRFKKVFIRLAVFIMVTLLVVLLVYNIPRYAAKRIVGA</sequence>
<evidence type="ECO:0000259" key="8">
    <source>
        <dbReference type="Pfam" id="PF16165"/>
    </source>
</evidence>
<dbReference type="InterPro" id="IPR037721">
    <property type="entry name" value="Ferlin"/>
</dbReference>
<dbReference type="EMBL" id="VXIV02001778">
    <property type="protein sequence ID" value="KAF6029910.1"/>
    <property type="molecule type" value="Genomic_DNA"/>
</dbReference>
<dbReference type="AlphaFoldDB" id="A0A7J7JU50"/>
<protein>
    <submittedName>
        <fullName evidence="9">FER1L6</fullName>
    </submittedName>
</protein>
<comment type="caution">
    <text evidence="9">The sequence shown here is derived from an EMBL/GenBank/DDBJ whole genome shotgun (WGS) entry which is preliminary data.</text>
</comment>
<comment type="subcellular location">
    <subcellularLocation>
        <location evidence="1">Membrane</location>
    </subcellularLocation>
</comment>
<keyword evidence="4 7" id="KW-1133">Transmembrane helix</keyword>
<evidence type="ECO:0000256" key="2">
    <source>
        <dbReference type="ARBA" id="ARBA00022692"/>
    </source>
</evidence>
<proteinExistence type="predicted"/>
<dbReference type="GO" id="GO:0016020">
    <property type="term" value="C:membrane"/>
    <property type="evidence" value="ECO:0007669"/>
    <property type="project" value="UniProtKB-SubCell"/>
</dbReference>
<dbReference type="GO" id="GO:0007009">
    <property type="term" value="P:plasma membrane organization"/>
    <property type="evidence" value="ECO:0007669"/>
    <property type="project" value="TreeGrafter"/>
</dbReference>
<feature type="domain" description="Ferlin C-terminal" evidence="8">
    <location>
        <begin position="2"/>
        <end position="90"/>
    </location>
</feature>
<evidence type="ECO:0000256" key="6">
    <source>
        <dbReference type="SAM" id="MobiDB-lite"/>
    </source>
</evidence>
<dbReference type="PANTHER" id="PTHR12546:SF60">
    <property type="entry name" value="MISFIRE, ISOFORM F"/>
    <property type="match status" value="1"/>
</dbReference>
<dbReference type="Pfam" id="PF16165">
    <property type="entry name" value="Ferlin_C"/>
    <property type="match status" value="1"/>
</dbReference>
<keyword evidence="10" id="KW-1185">Reference proteome</keyword>
<dbReference type="PANTHER" id="PTHR12546">
    <property type="entry name" value="FER-1-LIKE"/>
    <property type="match status" value="1"/>
</dbReference>
<keyword evidence="2 7" id="KW-0812">Transmembrane</keyword>
<evidence type="ECO:0000256" key="7">
    <source>
        <dbReference type="SAM" id="Phobius"/>
    </source>
</evidence>
<evidence type="ECO:0000256" key="4">
    <source>
        <dbReference type="ARBA" id="ARBA00022989"/>
    </source>
</evidence>
<dbReference type="InterPro" id="IPR032362">
    <property type="entry name" value="Ferlin_C"/>
</dbReference>
<name>A0A7J7JU50_BUGNE</name>
<evidence type="ECO:0000313" key="10">
    <source>
        <dbReference type="Proteomes" id="UP000593567"/>
    </source>
</evidence>
<reference evidence="9" key="1">
    <citation type="submission" date="2020-06" db="EMBL/GenBank/DDBJ databases">
        <title>Draft genome of Bugula neritina, a colonial animal packing powerful symbionts and potential medicines.</title>
        <authorList>
            <person name="Rayko M."/>
        </authorList>
    </citation>
    <scope>NUCLEOTIDE SEQUENCE [LARGE SCALE GENOMIC DNA]</scope>
    <source>
        <strain evidence="9">Kwan_BN1</strain>
    </source>
</reference>